<keyword evidence="13" id="KW-1185">Reference proteome</keyword>
<dbReference type="InterPro" id="IPR015720">
    <property type="entry name" value="Emp24-like"/>
</dbReference>
<dbReference type="SUPFAM" id="SSF101576">
    <property type="entry name" value="Supernatant protein factor (SPF), C-terminal domain"/>
    <property type="match status" value="1"/>
</dbReference>
<dbReference type="EMBL" id="JTDE01000984">
    <property type="protein sequence ID" value="KAF7259909.1"/>
    <property type="molecule type" value="Genomic_DNA"/>
</dbReference>
<gene>
    <name evidence="12" type="ORF">EG68_08916</name>
</gene>
<dbReference type="InterPro" id="IPR036598">
    <property type="entry name" value="GOLD_dom_sf"/>
</dbReference>
<dbReference type="AlphaFoldDB" id="A0A8S9YXS1"/>
<evidence type="ECO:0000256" key="7">
    <source>
        <dbReference type="ARBA" id="ARBA00037847"/>
    </source>
</evidence>
<dbReference type="PROSITE" id="PS50866">
    <property type="entry name" value="GOLD"/>
    <property type="match status" value="1"/>
</dbReference>
<evidence type="ECO:0000256" key="3">
    <source>
        <dbReference type="ARBA" id="ARBA00022692"/>
    </source>
</evidence>
<feature type="chain" id="PRO_5035870653" description="GOLD domain-containing protein" evidence="10">
    <location>
        <begin position="18"/>
        <end position="198"/>
    </location>
</feature>
<evidence type="ECO:0000259" key="11">
    <source>
        <dbReference type="PROSITE" id="PS50866"/>
    </source>
</evidence>
<evidence type="ECO:0000256" key="10">
    <source>
        <dbReference type="SAM" id="SignalP"/>
    </source>
</evidence>
<dbReference type="Proteomes" id="UP000822476">
    <property type="component" value="Unassembled WGS sequence"/>
</dbReference>
<organism evidence="12 13">
    <name type="scientific">Paragonimus skrjabini miyazakii</name>
    <dbReference type="NCBI Taxonomy" id="59628"/>
    <lineage>
        <taxon>Eukaryota</taxon>
        <taxon>Metazoa</taxon>
        <taxon>Spiralia</taxon>
        <taxon>Lophotrochozoa</taxon>
        <taxon>Platyhelminthes</taxon>
        <taxon>Trematoda</taxon>
        <taxon>Digenea</taxon>
        <taxon>Plagiorchiida</taxon>
        <taxon>Troglotremata</taxon>
        <taxon>Troglotrematidae</taxon>
        <taxon>Paragonimus</taxon>
    </lineage>
</organism>
<dbReference type="InterPro" id="IPR009038">
    <property type="entry name" value="GOLD_dom"/>
</dbReference>
<dbReference type="GO" id="GO:0016020">
    <property type="term" value="C:membrane"/>
    <property type="evidence" value="ECO:0007669"/>
    <property type="project" value="UniProtKB-SubCell"/>
</dbReference>
<feature type="transmembrane region" description="Helical" evidence="9">
    <location>
        <begin position="166"/>
        <end position="188"/>
    </location>
</feature>
<proteinExistence type="inferred from homology"/>
<keyword evidence="4 10" id="KW-0732">Signal</keyword>
<protein>
    <recommendedName>
        <fullName evidence="11">GOLD domain-containing protein</fullName>
    </recommendedName>
</protein>
<evidence type="ECO:0000256" key="1">
    <source>
        <dbReference type="ARBA" id="ARBA00004479"/>
    </source>
</evidence>
<accession>A0A8S9YXS1</accession>
<keyword evidence="6 9" id="KW-0472">Membrane</keyword>
<dbReference type="SMART" id="SM01190">
    <property type="entry name" value="EMP24_GP25L"/>
    <property type="match status" value="1"/>
</dbReference>
<evidence type="ECO:0000256" key="9">
    <source>
        <dbReference type="SAM" id="Phobius"/>
    </source>
</evidence>
<dbReference type="GO" id="GO:0012505">
    <property type="term" value="C:endomembrane system"/>
    <property type="evidence" value="ECO:0007669"/>
    <property type="project" value="UniProtKB-SubCell"/>
</dbReference>
<dbReference type="Pfam" id="PF01105">
    <property type="entry name" value="EMP24_GP25L"/>
    <property type="match status" value="1"/>
</dbReference>
<keyword evidence="5 9" id="KW-1133">Transmembrane helix</keyword>
<evidence type="ECO:0000256" key="8">
    <source>
        <dbReference type="RuleBase" id="RU003827"/>
    </source>
</evidence>
<evidence type="ECO:0000313" key="12">
    <source>
        <dbReference type="EMBL" id="KAF7259909.1"/>
    </source>
</evidence>
<evidence type="ECO:0000256" key="4">
    <source>
        <dbReference type="ARBA" id="ARBA00022729"/>
    </source>
</evidence>
<feature type="domain" description="GOLD" evidence="11">
    <location>
        <begin position="27"/>
        <end position="109"/>
    </location>
</feature>
<evidence type="ECO:0000256" key="5">
    <source>
        <dbReference type="ARBA" id="ARBA00022989"/>
    </source>
</evidence>
<keyword evidence="3 8" id="KW-0812">Transmembrane</keyword>
<name>A0A8S9YXS1_9TREM</name>
<sequence>MWLLSFCLLCSLSPCLGFYVDVDANAEECFYERVTKGQAVILHFEVAEGGFLDIDAHIYAPDGSTIYSEVKKANGRPKFIANKDGDYKYCFGNKMSSLTPKVVLFDMEIEEDHLKSDEKDDEAHKKLVTMINELSHSVESVKLEMDYVALRTNIHWNINQNTNFRVVVWAAFEALLIITMSVGQVFYLKRFFEVRRLV</sequence>
<evidence type="ECO:0000256" key="2">
    <source>
        <dbReference type="ARBA" id="ARBA00007104"/>
    </source>
</evidence>
<comment type="caution">
    <text evidence="12">The sequence shown here is derived from an EMBL/GenBank/DDBJ whole genome shotgun (WGS) entry which is preliminary data.</text>
</comment>
<dbReference type="PANTHER" id="PTHR22811">
    <property type="entry name" value="TRANSMEMBRANE EMP24 DOMAIN-CONTAINING PROTEIN"/>
    <property type="match status" value="1"/>
</dbReference>
<comment type="subcellular location">
    <subcellularLocation>
        <location evidence="7">Endomembrane system</location>
        <topology evidence="7">Single-pass membrane protein</topology>
    </subcellularLocation>
    <subcellularLocation>
        <location evidence="1 8">Membrane</location>
        <topology evidence="1 8">Single-pass type I membrane protein</topology>
    </subcellularLocation>
</comment>
<evidence type="ECO:0000256" key="6">
    <source>
        <dbReference type="ARBA" id="ARBA00023136"/>
    </source>
</evidence>
<evidence type="ECO:0000313" key="13">
    <source>
        <dbReference type="Proteomes" id="UP000822476"/>
    </source>
</evidence>
<comment type="similarity">
    <text evidence="2 8">Belongs to the EMP24/GP25L family.</text>
</comment>
<feature type="signal peptide" evidence="10">
    <location>
        <begin position="1"/>
        <end position="17"/>
    </location>
</feature>
<reference evidence="12" key="1">
    <citation type="submission" date="2019-07" db="EMBL/GenBank/DDBJ databases">
        <title>Annotation for the trematode Paragonimus miyazaki's.</title>
        <authorList>
            <person name="Choi Y.-J."/>
        </authorList>
    </citation>
    <scope>NUCLEOTIDE SEQUENCE</scope>
    <source>
        <strain evidence="12">Japan</strain>
    </source>
</reference>
<dbReference type="OrthoDB" id="1929172at2759"/>